<sequence>MIIPKLFDERKLHQFALSSSFVFDYQTIAESARLTNQSLGAELFFRIIETYSHLTKEKAEEENQRVRSLLEGLKEKI</sequence>
<dbReference type="EMBL" id="QFAY01000042">
    <property type="protein sequence ID" value="MBP2622257.1"/>
    <property type="molecule type" value="Genomic_DNA"/>
</dbReference>
<reference evidence="1 2" key="1">
    <citation type="submission" date="2018-05" db="EMBL/GenBank/DDBJ databases">
        <title>Draft genome sequence of Streptococcus panodentis CCUG 70867T.</title>
        <authorList>
            <person name="Salva-Serra F."/>
            <person name="Mendez V."/>
            <person name="Jaen-Luchoro D."/>
            <person name="Gonzales-Siles L."/>
            <person name="Karlsson R."/>
            <person name="Engstrom-Jakobsson H."/>
            <person name="Busquets A."/>
            <person name="Gomila M."/>
            <person name="Pineiro-Iglesias B."/>
            <person name="Bennasar-Figueras A."/>
            <person name="Seeger M."/>
            <person name="Moore E."/>
        </authorList>
    </citation>
    <scope>NUCLEOTIDE SEQUENCE [LARGE SCALE GENOMIC DNA]</scope>
    <source>
        <strain evidence="1 2">CCUG 70867</strain>
    </source>
</reference>
<dbReference type="Proteomes" id="UP001519349">
    <property type="component" value="Unassembled WGS sequence"/>
</dbReference>
<organism evidence="1 2">
    <name type="scientific">Streptococcus panodentis</name>
    <dbReference type="NCBI Taxonomy" id="1581472"/>
    <lineage>
        <taxon>Bacteria</taxon>
        <taxon>Bacillati</taxon>
        <taxon>Bacillota</taxon>
        <taxon>Bacilli</taxon>
        <taxon>Lactobacillales</taxon>
        <taxon>Streptococcaceae</taxon>
        <taxon>Streptococcus</taxon>
    </lineage>
</organism>
<evidence type="ECO:0000313" key="1">
    <source>
        <dbReference type="EMBL" id="MBP2622257.1"/>
    </source>
</evidence>
<keyword evidence="2" id="KW-1185">Reference proteome</keyword>
<accession>A0ABS5B099</accession>
<comment type="caution">
    <text evidence="1">The sequence shown here is derived from an EMBL/GenBank/DDBJ whole genome shotgun (WGS) entry which is preliminary data.</text>
</comment>
<evidence type="ECO:0000313" key="2">
    <source>
        <dbReference type="Proteomes" id="UP001519349"/>
    </source>
</evidence>
<protein>
    <submittedName>
        <fullName evidence="1">Uncharacterized protein</fullName>
    </submittedName>
</protein>
<gene>
    <name evidence="1" type="ORF">DHL47_13205</name>
</gene>
<proteinExistence type="predicted"/>
<dbReference type="RefSeq" id="WP_209552144.1">
    <property type="nucleotide sequence ID" value="NZ_QFAY01000042.1"/>
</dbReference>
<name>A0ABS5B099_9STRE</name>